<organism evidence="2">
    <name type="scientific">marine sediment metagenome</name>
    <dbReference type="NCBI Taxonomy" id="412755"/>
    <lineage>
        <taxon>unclassified sequences</taxon>
        <taxon>metagenomes</taxon>
        <taxon>ecological metagenomes</taxon>
    </lineage>
</organism>
<accession>X1KVD3</accession>
<dbReference type="InterPro" id="IPR013985">
    <property type="entry name" value="Ald_Fedxn_OxRdtase_dom3"/>
</dbReference>
<proteinExistence type="predicted"/>
<evidence type="ECO:0000313" key="2">
    <source>
        <dbReference type="EMBL" id="GAH97585.1"/>
    </source>
</evidence>
<feature type="non-terminal residue" evidence="2">
    <location>
        <position position="1"/>
    </location>
</feature>
<dbReference type="Pfam" id="PF01314">
    <property type="entry name" value="AFOR_C"/>
    <property type="match status" value="1"/>
</dbReference>
<feature type="domain" description="Aldehyde ferredoxin oxidoreductase C-terminal" evidence="1">
    <location>
        <begin position="1"/>
        <end position="24"/>
    </location>
</feature>
<name>X1KVD3_9ZZZZ</name>
<evidence type="ECO:0000259" key="1">
    <source>
        <dbReference type="Pfam" id="PF01314"/>
    </source>
</evidence>
<dbReference type="GO" id="GO:0051536">
    <property type="term" value="F:iron-sulfur cluster binding"/>
    <property type="evidence" value="ECO:0007669"/>
    <property type="project" value="InterPro"/>
</dbReference>
<dbReference type="GO" id="GO:0009055">
    <property type="term" value="F:electron transfer activity"/>
    <property type="evidence" value="ECO:0007669"/>
    <property type="project" value="InterPro"/>
</dbReference>
<dbReference type="InterPro" id="IPR036021">
    <property type="entry name" value="Tungsten_al_ferr_oxy-like_C"/>
</dbReference>
<dbReference type="SUPFAM" id="SSF48310">
    <property type="entry name" value="Aldehyde ferredoxin oxidoreductase, C-terminal domains"/>
    <property type="match status" value="1"/>
</dbReference>
<gene>
    <name evidence="2" type="ORF">S03H2_70868</name>
</gene>
<protein>
    <recommendedName>
        <fullName evidence="1">Aldehyde ferredoxin oxidoreductase C-terminal domain-containing protein</fullName>
    </recommendedName>
</protein>
<dbReference type="GO" id="GO:0016625">
    <property type="term" value="F:oxidoreductase activity, acting on the aldehyde or oxo group of donors, iron-sulfur protein as acceptor"/>
    <property type="evidence" value="ECO:0007669"/>
    <property type="project" value="InterPro"/>
</dbReference>
<comment type="caution">
    <text evidence="2">The sequence shown here is derived from an EMBL/GenBank/DDBJ whole genome shotgun (WGS) entry which is preliminary data.</text>
</comment>
<dbReference type="EMBL" id="BARU01047233">
    <property type="protein sequence ID" value="GAH97585.1"/>
    <property type="molecule type" value="Genomic_DNA"/>
</dbReference>
<dbReference type="Gene3D" id="1.10.599.10">
    <property type="entry name" value="Aldehyde Ferredoxin Oxidoreductase Protein, subunit A, domain 3"/>
    <property type="match status" value="1"/>
</dbReference>
<dbReference type="AlphaFoldDB" id="X1KVD3"/>
<sequence>KYYEIRGWAQQGHPTKETLEKLGLEEYVDYVV</sequence>
<reference evidence="2" key="1">
    <citation type="journal article" date="2014" name="Front. Microbiol.">
        <title>High frequency of phylogenetically diverse reductive dehalogenase-homologous genes in deep subseafloor sedimentary metagenomes.</title>
        <authorList>
            <person name="Kawai M."/>
            <person name="Futagami T."/>
            <person name="Toyoda A."/>
            <person name="Takaki Y."/>
            <person name="Nishi S."/>
            <person name="Hori S."/>
            <person name="Arai W."/>
            <person name="Tsubouchi T."/>
            <person name="Morono Y."/>
            <person name="Uchiyama I."/>
            <person name="Ito T."/>
            <person name="Fujiyama A."/>
            <person name="Inagaki F."/>
            <person name="Takami H."/>
        </authorList>
    </citation>
    <scope>NUCLEOTIDE SEQUENCE</scope>
    <source>
        <strain evidence="2">Expedition CK06-06</strain>
    </source>
</reference>
<dbReference type="InterPro" id="IPR001203">
    <property type="entry name" value="OxRdtase_Ald_Fedxn_C"/>
</dbReference>